<dbReference type="InterPro" id="IPR009057">
    <property type="entry name" value="Homeodomain-like_sf"/>
</dbReference>
<gene>
    <name evidence="4" type="ORF">V3328_10335</name>
</gene>
<comment type="caution">
    <text evidence="4">The sequence shown here is derived from an EMBL/GenBank/DDBJ whole genome shotgun (WGS) entry which is preliminary data.</text>
</comment>
<dbReference type="InterPro" id="IPR001647">
    <property type="entry name" value="HTH_TetR"/>
</dbReference>
<dbReference type="GO" id="GO:0003677">
    <property type="term" value="F:DNA binding"/>
    <property type="evidence" value="ECO:0007669"/>
    <property type="project" value="UniProtKB-UniRule"/>
</dbReference>
<dbReference type="SUPFAM" id="SSF46689">
    <property type="entry name" value="Homeodomain-like"/>
    <property type="match status" value="1"/>
</dbReference>
<accession>A0AAW9RWA7</accession>
<keyword evidence="1 2" id="KW-0238">DNA-binding</keyword>
<dbReference type="AlphaFoldDB" id="A0AAW9RWA7"/>
<evidence type="ECO:0000313" key="4">
    <source>
        <dbReference type="EMBL" id="MEJ8571871.1"/>
    </source>
</evidence>
<evidence type="ECO:0000313" key="5">
    <source>
        <dbReference type="Proteomes" id="UP001378188"/>
    </source>
</evidence>
<reference evidence="4 5" key="1">
    <citation type="submission" date="2024-02" db="EMBL/GenBank/DDBJ databases">
        <title>Genome analysis and characterization of Microbaculum marinisediminis sp. nov., isolated from marine sediment.</title>
        <authorList>
            <person name="Du Z.-J."/>
            <person name="Ye Y.-Q."/>
            <person name="Zhang Z.-R."/>
            <person name="Yuan S.-M."/>
            <person name="Zhang X.-Y."/>
        </authorList>
    </citation>
    <scope>NUCLEOTIDE SEQUENCE [LARGE SCALE GENOMIC DNA]</scope>
    <source>
        <strain evidence="4 5">SDUM1044001</strain>
    </source>
</reference>
<sequence>MGSDRGATATGGPASGGNHIQGASYDFADLLLVKARDAGLRKTERTRHALLASLARELATGGRSGVKVAAVAAGAGAAHGTYYRYFADSSDGMDALIDAFSQFCRSSLDGAGAGDAGSRERVRAIFLVQVALFRDNGALMACLIAPEPAIMNGDTAAAVQARYWEWLMRIAAWIARGRSAMPGAPRQTPAQLLPLAYALAGMVEALLARIYLRRDPELTDLAEDEDALADFLTDIWWRGAFGGSISRD</sequence>
<proteinExistence type="predicted"/>
<dbReference type="RefSeq" id="WP_340329572.1">
    <property type="nucleotide sequence ID" value="NZ_JAZHOF010000004.1"/>
</dbReference>
<dbReference type="InterPro" id="IPR036271">
    <property type="entry name" value="Tet_transcr_reg_TetR-rel_C_sf"/>
</dbReference>
<evidence type="ECO:0000259" key="3">
    <source>
        <dbReference type="PROSITE" id="PS50977"/>
    </source>
</evidence>
<dbReference type="EMBL" id="JAZHOF010000004">
    <property type="protein sequence ID" value="MEJ8571871.1"/>
    <property type="molecule type" value="Genomic_DNA"/>
</dbReference>
<protein>
    <recommendedName>
        <fullName evidence="3">HTH tetR-type domain-containing protein</fullName>
    </recommendedName>
</protein>
<name>A0AAW9RWA7_9HYPH</name>
<dbReference type="Proteomes" id="UP001378188">
    <property type="component" value="Unassembled WGS sequence"/>
</dbReference>
<dbReference type="SUPFAM" id="SSF48498">
    <property type="entry name" value="Tetracyclin repressor-like, C-terminal domain"/>
    <property type="match status" value="1"/>
</dbReference>
<keyword evidence="5" id="KW-1185">Reference proteome</keyword>
<dbReference type="Gene3D" id="1.10.357.10">
    <property type="entry name" value="Tetracycline Repressor, domain 2"/>
    <property type="match status" value="1"/>
</dbReference>
<feature type="domain" description="HTH tetR-type" evidence="3">
    <location>
        <begin position="44"/>
        <end position="104"/>
    </location>
</feature>
<organism evidence="4 5">
    <name type="scientific">Microbaculum marinum</name>
    <dbReference type="NCBI Taxonomy" id="1764581"/>
    <lineage>
        <taxon>Bacteria</taxon>
        <taxon>Pseudomonadati</taxon>
        <taxon>Pseudomonadota</taxon>
        <taxon>Alphaproteobacteria</taxon>
        <taxon>Hyphomicrobiales</taxon>
        <taxon>Tepidamorphaceae</taxon>
        <taxon>Microbaculum</taxon>
    </lineage>
</organism>
<dbReference type="PROSITE" id="PS50977">
    <property type="entry name" value="HTH_TETR_2"/>
    <property type="match status" value="1"/>
</dbReference>
<evidence type="ECO:0000256" key="1">
    <source>
        <dbReference type="ARBA" id="ARBA00023125"/>
    </source>
</evidence>
<dbReference type="Gene3D" id="1.10.10.60">
    <property type="entry name" value="Homeodomain-like"/>
    <property type="match status" value="1"/>
</dbReference>
<feature type="DNA-binding region" description="H-T-H motif" evidence="2">
    <location>
        <begin position="67"/>
        <end position="86"/>
    </location>
</feature>
<evidence type="ECO:0000256" key="2">
    <source>
        <dbReference type="PROSITE-ProRule" id="PRU00335"/>
    </source>
</evidence>